<feature type="compositionally biased region" description="Polar residues" evidence="1">
    <location>
        <begin position="132"/>
        <end position="142"/>
    </location>
</feature>
<evidence type="ECO:0000256" key="1">
    <source>
        <dbReference type="SAM" id="MobiDB-lite"/>
    </source>
</evidence>
<evidence type="ECO:0000313" key="2">
    <source>
        <dbReference type="EMBL" id="KAK3341611.1"/>
    </source>
</evidence>
<proteinExistence type="predicted"/>
<accession>A0AAJ0H6M3</accession>
<feature type="compositionally biased region" description="Basic residues" evidence="1">
    <location>
        <begin position="101"/>
        <end position="115"/>
    </location>
</feature>
<reference evidence="2" key="1">
    <citation type="journal article" date="2023" name="Mol. Phylogenet. Evol.">
        <title>Genome-scale phylogeny and comparative genomics of the fungal order Sordariales.</title>
        <authorList>
            <person name="Hensen N."/>
            <person name="Bonometti L."/>
            <person name="Westerberg I."/>
            <person name="Brannstrom I.O."/>
            <person name="Guillou S."/>
            <person name="Cros-Aarteil S."/>
            <person name="Calhoun S."/>
            <person name="Haridas S."/>
            <person name="Kuo A."/>
            <person name="Mondo S."/>
            <person name="Pangilinan J."/>
            <person name="Riley R."/>
            <person name="LaButti K."/>
            <person name="Andreopoulos B."/>
            <person name="Lipzen A."/>
            <person name="Chen C."/>
            <person name="Yan M."/>
            <person name="Daum C."/>
            <person name="Ng V."/>
            <person name="Clum A."/>
            <person name="Steindorff A."/>
            <person name="Ohm R.A."/>
            <person name="Martin F."/>
            <person name="Silar P."/>
            <person name="Natvig D.O."/>
            <person name="Lalanne C."/>
            <person name="Gautier V."/>
            <person name="Ament-Velasquez S.L."/>
            <person name="Kruys A."/>
            <person name="Hutchinson M.I."/>
            <person name="Powell A.J."/>
            <person name="Barry K."/>
            <person name="Miller A.N."/>
            <person name="Grigoriev I.V."/>
            <person name="Debuchy R."/>
            <person name="Gladieux P."/>
            <person name="Hiltunen Thoren M."/>
            <person name="Johannesson H."/>
        </authorList>
    </citation>
    <scope>NUCLEOTIDE SEQUENCE</scope>
    <source>
        <strain evidence="2">CBS 955.72</strain>
    </source>
</reference>
<reference evidence="2" key="2">
    <citation type="submission" date="2023-06" db="EMBL/GenBank/DDBJ databases">
        <authorList>
            <consortium name="Lawrence Berkeley National Laboratory"/>
            <person name="Haridas S."/>
            <person name="Hensen N."/>
            <person name="Bonometti L."/>
            <person name="Westerberg I."/>
            <person name="Brannstrom I.O."/>
            <person name="Guillou S."/>
            <person name="Cros-Aarteil S."/>
            <person name="Calhoun S."/>
            <person name="Kuo A."/>
            <person name="Mondo S."/>
            <person name="Pangilinan J."/>
            <person name="Riley R."/>
            <person name="Labutti K."/>
            <person name="Andreopoulos B."/>
            <person name="Lipzen A."/>
            <person name="Chen C."/>
            <person name="Yanf M."/>
            <person name="Daum C."/>
            <person name="Ng V."/>
            <person name="Clum A."/>
            <person name="Steindorff A."/>
            <person name="Ohm R."/>
            <person name="Martin F."/>
            <person name="Silar P."/>
            <person name="Natvig D."/>
            <person name="Lalanne C."/>
            <person name="Gautier V."/>
            <person name="Ament-Velasquez S.L."/>
            <person name="Kruys A."/>
            <person name="Hutchinson M.I."/>
            <person name="Powell A.J."/>
            <person name="Barry K."/>
            <person name="Miller A.N."/>
            <person name="Grigoriev I.V."/>
            <person name="Debuchy R."/>
            <person name="Gladieux P."/>
            <person name="Thoren M.H."/>
            <person name="Johannesson H."/>
        </authorList>
    </citation>
    <scope>NUCLEOTIDE SEQUENCE</scope>
    <source>
        <strain evidence="2">CBS 955.72</strain>
    </source>
</reference>
<keyword evidence="3" id="KW-1185">Reference proteome</keyword>
<evidence type="ECO:0000313" key="3">
    <source>
        <dbReference type="Proteomes" id="UP001275084"/>
    </source>
</evidence>
<dbReference type="Proteomes" id="UP001275084">
    <property type="component" value="Unassembled WGS sequence"/>
</dbReference>
<feature type="region of interest" description="Disordered" evidence="1">
    <location>
        <begin position="78"/>
        <end position="146"/>
    </location>
</feature>
<comment type="caution">
    <text evidence="2">The sequence shown here is derived from an EMBL/GenBank/DDBJ whole genome shotgun (WGS) entry which is preliminary data.</text>
</comment>
<dbReference type="AlphaFoldDB" id="A0AAJ0H6M3"/>
<protein>
    <submittedName>
        <fullName evidence="2">Uncharacterized protein</fullName>
    </submittedName>
</protein>
<dbReference type="EMBL" id="JAUIQD010000008">
    <property type="protein sequence ID" value="KAK3341611.1"/>
    <property type="molecule type" value="Genomic_DNA"/>
</dbReference>
<sequence>MSPSAARCSAIQEKSRYLRHGAGCHRGSKTVRLSRTREWNQRWNQIRRAVAASTQCRRNHSSHMGFIADRCARENGRRKRRALPPCHGGKWHGGQAVVSATKKHRAQKARMRGRNAQKTGEGPEGQADQPPQLDSHTTTRPQTIDAGRRSLVRWTASPLEMARYPVRHWLLFRGCAYAPAGFSLLQPSLEAVGGRPGPLLECWKGGRLVVSQSAGLPFGWSGVRTLLRGIQIQLGEPELKDAASASAPKVPNIPSSPHSVFAVECSGRARDAGDKMSTWAVIAMPYPFFFLLFPQPRR</sequence>
<name>A0AAJ0H6M3_9PEZI</name>
<organism evidence="2 3">
    <name type="scientific">Lasiosphaeria hispida</name>
    <dbReference type="NCBI Taxonomy" id="260671"/>
    <lineage>
        <taxon>Eukaryota</taxon>
        <taxon>Fungi</taxon>
        <taxon>Dikarya</taxon>
        <taxon>Ascomycota</taxon>
        <taxon>Pezizomycotina</taxon>
        <taxon>Sordariomycetes</taxon>
        <taxon>Sordariomycetidae</taxon>
        <taxon>Sordariales</taxon>
        <taxon>Lasiosphaeriaceae</taxon>
        <taxon>Lasiosphaeria</taxon>
    </lineage>
</organism>
<gene>
    <name evidence="2" type="ORF">B0T25DRAFT_347310</name>
</gene>